<evidence type="ECO:0000313" key="2">
    <source>
        <dbReference type="EMBL" id="EER43632.1"/>
    </source>
</evidence>
<name>C6H8A1_AJECH</name>
<proteinExistence type="predicted"/>
<gene>
    <name evidence="2" type="ORF">HCDG_01662</name>
</gene>
<evidence type="ECO:0000313" key="3">
    <source>
        <dbReference type="Proteomes" id="UP000002624"/>
    </source>
</evidence>
<dbReference type="AlphaFoldDB" id="C6H8A1"/>
<dbReference type="HOGENOM" id="CLU_1049587_0_0_1"/>
<protein>
    <submittedName>
        <fullName evidence="2">Uncharacterized protein</fullName>
    </submittedName>
</protein>
<dbReference type="EMBL" id="GG692420">
    <property type="protein sequence ID" value="EER43632.1"/>
    <property type="molecule type" value="Genomic_DNA"/>
</dbReference>
<organism evidence="2 3">
    <name type="scientific">Ajellomyces capsulatus (strain H143)</name>
    <name type="common">Darling's disease fungus</name>
    <name type="synonym">Histoplasma capsulatum</name>
    <dbReference type="NCBI Taxonomy" id="544712"/>
    <lineage>
        <taxon>Eukaryota</taxon>
        <taxon>Fungi</taxon>
        <taxon>Dikarya</taxon>
        <taxon>Ascomycota</taxon>
        <taxon>Pezizomycotina</taxon>
        <taxon>Eurotiomycetes</taxon>
        <taxon>Eurotiomycetidae</taxon>
        <taxon>Onygenales</taxon>
        <taxon>Ajellomycetaceae</taxon>
        <taxon>Histoplasma</taxon>
    </lineage>
</organism>
<reference evidence="3" key="1">
    <citation type="submission" date="2009-05" db="EMBL/GenBank/DDBJ databases">
        <title>The genome sequence of Ajellomyces capsulatus strain H143.</title>
        <authorList>
            <person name="Champion M."/>
            <person name="Cuomo C.A."/>
            <person name="Ma L.-J."/>
            <person name="Henn M.R."/>
            <person name="Sil A."/>
            <person name="Goldman B."/>
            <person name="Young S.K."/>
            <person name="Kodira C.D."/>
            <person name="Zeng Q."/>
            <person name="Koehrsen M."/>
            <person name="Alvarado L."/>
            <person name="Berlin A.M."/>
            <person name="Borenstein D."/>
            <person name="Chen Z."/>
            <person name="Engels R."/>
            <person name="Freedman E."/>
            <person name="Gellesch M."/>
            <person name="Goldberg J."/>
            <person name="Griggs A."/>
            <person name="Gujja S."/>
            <person name="Heiman D.I."/>
            <person name="Hepburn T.A."/>
            <person name="Howarth C."/>
            <person name="Jen D."/>
            <person name="Larson L."/>
            <person name="Lewis B."/>
            <person name="Mehta T."/>
            <person name="Park D."/>
            <person name="Pearson M."/>
            <person name="Roberts A."/>
            <person name="Saif S."/>
            <person name="Shea T.D."/>
            <person name="Shenoy N."/>
            <person name="Sisk P."/>
            <person name="Stolte C."/>
            <person name="Sykes S."/>
            <person name="Walk T."/>
            <person name="White J."/>
            <person name="Yandava C."/>
            <person name="Klein B."/>
            <person name="McEwen J.G."/>
            <person name="Puccia R."/>
            <person name="Goldman G.H."/>
            <person name="Felipe M.S."/>
            <person name="Nino-Vega G."/>
            <person name="San-Blas G."/>
            <person name="Taylor J.W."/>
            <person name="Mendoza L."/>
            <person name="Galagan J.E."/>
            <person name="Nusbaum C."/>
            <person name="Birren B.W."/>
        </authorList>
    </citation>
    <scope>NUCLEOTIDE SEQUENCE [LARGE SCALE GENOMIC DNA]</scope>
    <source>
        <strain evidence="3">H143</strain>
    </source>
</reference>
<dbReference type="VEuPathDB" id="FungiDB:HCDG_01662"/>
<dbReference type="Proteomes" id="UP000002624">
    <property type="component" value="Unassembled WGS sequence"/>
</dbReference>
<feature type="compositionally biased region" description="Basic and acidic residues" evidence="1">
    <location>
        <begin position="206"/>
        <end position="216"/>
    </location>
</feature>
<evidence type="ECO:0000256" key="1">
    <source>
        <dbReference type="SAM" id="MobiDB-lite"/>
    </source>
</evidence>
<feature type="region of interest" description="Disordered" evidence="1">
    <location>
        <begin position="199"/>
        <end position="221"/>
    </location>
</feature>
<sequence>MPIYGVAAPHINVDDAFPESTPNSWQGTIHATRLLKRGSQKQWGIEDTYRGLFALRPCMFMDPNAVSAAVQASLGKRSSWQLDMATVMLLFDGITEEYWLQSYHHSDSRGYCNLLVFLNEHWNEGLHRESIMPLASWLLLENELLKMELWQPLLPQLAARTYVRLWMLSNTFVFLNSTEVIHILKTYILLLLSPAFGGSTNRKQRHGEEKERRNNRDPSSWRGEIFPNSRFSLAGAELDILTTRAWYGFQRQSISILKISLAQSQ</sequence>
<accession>C6H8A1</accession>